<evidence type="ECO:0000256" key="1">
    <source>
        <dbReference type="ARBA" id="ARBA00007665"/>
    </source>
</evidence>
<organism evidence="3 4">
    <name type="scientific">Muriicola marianensis</name>
    <dbReference type="NCBI Taxonomy" id="1324801"/>
    <lineage>
        <taxon>Bacteria</taxon>
        <taxon>Pseudomonadati</taxon>
        <taxon>Bacteroidota</taxon>
        <taxon>Flavobacteriia</taxon>
        <taxon>Flavobacteriales</taxon>
        <taxon>Flavobacteriaceae</taxon>
        <taxon>Muriicola</taxon>
    </lineage>
</organism>
<evidence type="ECO:0000313" key="4">
    <source>
        <dbReference type="Proteomes" id="UP000625780"/>
    </source>
</evidence>
<comment type="caution">
    <text evidence="3">The sequence shown here is derived from an EMBL/GenBank/DDBJ whole genome shotgun (WGS) entry which is preliminary data.</text>
</comment>
<dbReference type="Proteomes" id="UP000625780">
    <property type="component" value="Unassembled WGS sequence"/>
</dbReference>
<evidence type="ECO:0000313" key="3">
    <source>
        <dbReference type="EMBL" id="GGD37127.1"/>
    </source>
</evidence>
<feature type="domain" description="Impact N-terminal" evidence="2">
    <location>
        <begin position="21"/>
        <end position="125"/>
    </location>
</feature>
<dbReference type="Gene3D" id="3.30.230.30">
    <property type="entry name" value="Impact, N-terminal domain"/>
    <property type="match status" value="1"/>
</dbReference>
<dbReference type="InterPro" id="IPR020568">
    <property type="entry name" value="Ribosomal_Su5_D2-typ_SF"/>
</dbReference>
<reference evidence="4" key="1">
    <citation type="journal article" date="2019" name="Int. J. Syst. Evol. Microbiol.">
        <title>The Global Catalogue of Microorganisms (GCM) 10K type strain sequencing project: providing services to taxonomists for standard genome sequencing and annotation.</title>
        <authorList>
            <consortium name="The Broad Institute Genomics Platform"/>
            <consortium name="The Broad Institute Genome Sequencing Center for Infectious Disease"/>
            <person name="Wu L."/>
            <person name="Ma J."/>
        </authorList>
    </citation>
    <scope>NUCLEOTIDE SEQUENCE [LARGE SCALE GENOMIC DNA]</scope>
    <source>
        <strain evidence="4">CGMCC 1.12606</strain>
    </source>
</reference>
<keyword evidence="4" id="KW-1185">Reference proteome</keyword>
<dbReference type="InterPro" id="IPR036956">
    <property type="entry name" value="Impact_N_sf"/>
</dbReference>
<dbReference type="RefSeq" id="WP_188368682.1">
    <property type="nucleotide sequence ID" value="NZ_BMFH01000001.1"/>
</dbReference>
<dbReference type="SUPFAM" id="SSF54211">
    <property type="entry name" value="Ribosomal protein S5 domain 2-like"/>
    <property type="match status" value="1"/>
</dbReference>
<evidence type="ECO:0000259" key="2">
    <source>
        <dbReference type="Pfam" id="PF01205"/>
    </source>
</evidence>
<accession>A0ABQ1QMT0</accession>
<dbReference type="InterPro" id="IPR001498">
    <property type="entry name" value="Impact_N"/>
</dbReference>
<sequence>MDIHQYRTLAAPIEGVILKEKKSKFMGYAFPVSDETEIAEILTRLKQEHGKANHICYAWQLGANQKIWRVNDDGEPKNSAGMPIFGQIQAFELTDILLAVVRYFGGTKLGVGGLISAYGATARLTLEEGKIITRTIMTEVFIQFDYEHVHKVMQLIKRNQIGIRSEENGLRAGYTLDVPISRFDKALRQFRNIPGVEVRHSRSK</sequence>
<dbReference type="Pfam" id="PF01205">
    <property type="entry name" value="Impact_N"/>
    <property type="match status" value="1"/>
</dbReference>
<name>A0ABQ1QMT0_9FLAO</name>
<comment type="similarity">
    <text evidence="1">Belongs to the IMPACT family.</text>
</comment>
<dbReference type="PANTHER" id="PTHR16301:SF20">
    <property type="entry name" value="IMPACT FAMILY MEMBER YIGZ"/>
    <property type="match status" value="1"/>
</dbReference>
<dbReference type="PANTHER" id="PTHR16301">
    <property type="entry name" value="IMPACT-RELATED"/>
    <property type="match status" value="1"/>
</dbReference>
<protein>
    <recommendedName>
        <fullName evidence="2">Impact N-terminal domain-containing protein</fullName>
    </recommendedName>
</protein>
<proteinExistence type="inferred from homology"/>
<dbReference type="InterPro" id="IPR023582">
    <property type="entry name" value="Impact"/>
</dbReference>
<dbReference type="EMBL" id="BMFH01000001">
    <property type="protein sequence ID" value="GGD37127.1"/>
    <property type="molecule type" value="Genomic_DNA"/>
</dbReference>
<gene>
    <name evidence="3" type="ORF">GCM10011361_00260</name>
</gene>